<dbReference type="SFLD" id="SFLDS00003">
    <property type="entry name" value="Haloacid_Dehalogenase"/>
    <property type="match status" value="1"/>
</dbReference>
<dbReference type="KEGG" id="csph:CSPHI_06660"/>
<dbReference type="InterPro" id="IPR023214">
    <property type="entry name" value="HAD_sf"/>
</dbReference>
<protein>
    <recommendedName>
        <fullName evidence="3">HAD family hydrolase</fullName>
    </recommendedName>
</protein>
<dbReference type="EMBL" id="CP009248">
    <property type="protein sequence ID" value="APT90778.1"/>
    <property type="molecule type" value="Genomic_DNA"/>
</dbReference>
<dbReference type="InterPro" id="IPR023198">
    <property type="entry name" value="PGP-like_dom2"/>
</dbReference>
<dbReference type="CDD" id="cd07505">
    <property type="entry name" value="HAD_BPGM-like"/>
    <property type="match status" value="1"/>
</dbReference>
<accession>A0A1L7CY67</accession>
<dbReference type="PANTHER" id="PTHR18901">
    <property type="entry name" value="2-DEOXYGLUCOSE-6-PHOSPHATE PHOSPHATASE 2"/>
    <property type="match status" value="1"/>
</dbReference>
<dbReference type="Proteomes" id="UP000185469">
    <property type="component" value="Chromosome"/>
</dbReference>
<gene>
    <name evidence="1" type="ORF">CSPHI_06660</name>
</gene>
<dbReference type="AlphaFoldDB" id="A0A1L7CY67"/>
<dbReference type="PANTHER" id="PTHR18901:SF38">
    <property type="entry name" value="PSEUDOURIDINE-5'-PHOSPHATASE"/>
    <property type="match status" value="1"/>
</dbReference>
<proteinExistence type="predicted"/>
<evidence type="ECO:0000313" key="2">
    <source>
        <dbReference type="Proteomes" id="UP000185469"/>
    </source>
</evidence>
<dbReference type="Gene3D" id="1.10.150.240">
    <property type="entry name" value="Putative phosphatase, domain 2"/>
    <property type="match status" value="1"/>
</dbReference>
<dbReference type="InterPro" id="IPR006439">
    <property type="entry name" value="HAD-SF_hydro_IA"/>
</dbReference>
<keyword evidence="2" id="KW-1185">Reference proteome</keyword>
<reference evidence="1 2" key="1">
    <citation type="submission" date="2014-08" db="EMBL/GenBank/DDBJ databases">
        <title>Complete genome sequence of Corynebacterium sphenisci CECT 5990(T) (=DSM 44792(T)), isolated from healthy wild penguins.</title>
        <authorList>
            <person name="Ruckert C."/>
            <person name="Albersmeier A."/>
            <person name="Winkler A."/>
            <person name="Kalinowski J."/>
        </authorList>
    </citation>
    <scope>NUCLEOTIDE SEQUENCE [LARGE SCALE GENOMIC DNA]</scope>
    <source>
        <strain evidence="1 2">DSM 44792</strain>
    </source>
</reference>
<evidence type="ECO:0000313" key="1">
    <source>
        <dbReference type="EMBL" id="APT90778.1"/>
    </source>
</evidence>
<dbReference type="RefSeq" id="WP_075692019.1">
    <property type="nucleotide sequence ID" value="NZ_CP009248.1"/>
</dbReference>
<dbReference type="NCBIfam" id="TIGR01509">
    <property type="entry name" value="HAD-SF-IA-v3"/>
    <property type="match status" value="1"/>
</dbReference>
<organism evidence="1 2">
    <name type="scientific">Corynebacterium sphenisci DSM 44792</name>
    <dbReference type="NCBI Taxonomy" id="1437874"/>
    <lineage>
        <taxon>Bacteria</taxon>
        <taxon>Bacillati</taxon>
        <taxon>Actinomycetota</taxon>
        <taxon>Actinomycetes</taxon>
        <taxon>Mycobacteriales</taxon>
        <taxon>Corynebacteriaceae</taxon>
        <taxon>Corynebacterium</taxon>
    </lineage>
</organism>
<dbReference type="SFLD" id="SFLDG01129">
    <property type="entry name" value="C1.5:_HAD__Beta-PGM__Phosphata"/>
    <property type="match status" value="1"/>
</dbReference>
<dbReference type="Gene3D" id="3.40.50.1000">
    <property type="entry name" value="HAD superfamily/HAD-like"/>
    <property type="match status" value="1"/>
</dbReference>
<name>A0A1L7CY67_9CORY</name>
<dbReference type="Pfam" id="PF00702">
    <property type="entry name" value="Hydrolase"/>
    <property type="match status" value="1"/>
</dbReference>
<dbReference type="InterPro" id="IPR036412">
    <property type="entry name" value="HAD-like_sf"/>
</dbReference>
<dbReference type="STRING" id="1437874.CSPHI_06660"/>
<sequence>MKAILWDMDGTLLDSEPLWGRATHALARELGGPLPEEVRARTIGGSAPRTVGIIAEHLGLDLDAAARARAGERLFELFLEAARGGAELRPGVAGLLAEARAAGIPQVLVTNTVRRVAGVGIAAIGPGWFAGTVCGDEVPAGKPAPDPYLAGARIAGAAPGECLAVEDSPGGATAAVAAGCRTLYVPGPGVGPAPAGAGELAALTGRRDLAGVDLAALGELHRRLGGVEQ</sequence>
<evidence type="ECO:0008006" key="3">
    <source>
        <dbReference type="Google" id="ProtNLM"/>
    </source>
</evidence>
<dbReference type="SUPFAM" id="SSF56784">
    <property type="entry name" value="HAD-like"/>
    <property type="match status" value="1"/>
</dbReference>